<feature type="transmembrane region" description="Helical" evidence="1">
    <location>
        <begin position="80"/>
        <end position="100"/>
    </location>
</feature>
<dbReference type="InterPro" id="IPR014940">
    <property type="entry name" value="BAAT_C"/>
</dbReference>
<dbReference type="InterPro" id="IPR006862">
    <property type="entry name" value="Thio_Ohase/aa_AcTrfase"/>
</dbReference>
<comment type="caution">
    <text evidence="4">The sequence shown here is derived from an EMBL/GenBank/DDBJ whole genome shotgun (WGS) entry which is preliminary data.</text>
</comment>
<dbReference type="EMBL" id="JBHSIM010000068">
    <property type="protein sequence ID" value="MFC4836618.1"/>
    <property type="molecule type" value="Genomic_DNA"/>
</dbReference>
<dbReference type="InterPro" id="IPR029058">
    <property type="entry name" value="AB_hydrolase_fold"/>
</dbReference>
<dbReference type="Pfam" id="PF08840">
    <property type="entry name" value="BAAT_C"/>
    <property type="match status" value="1"/>
</dbReference>
<keyword evidence="1" id="KW-0472">Membrane</keyword>
<dbReference type="Gene3D" id="3.40.50.1820">
    <property type="entry name" value="alpha/beta hydrolase"/>
    <property type="match status" value="1"/>
</dbReference>
<feature type="domain" description="Acyl-CoA thioester hydrolase/bile acid-CoA amino acid N-acetyltransferase" evidence="2">
    <location>
        <begin position="228"/>
        <end position="352"/>
    </location>
</feature>
<evidence type="ECO:0000256" key="1">
    <source>
        <dbReference type="SAM" id="Phobius"/>
    </source>
</evidence>
<evidence type="ECO:0000259" key="2">
    <source>
        <dbReference type="Pfam" id="PF04775"/>
    </source>
</evidence>
<dbReference type="PANTHER" id="PTHR10824:SF4">
    <property type="entry name" value="ACYL-COENZYME A THIOESTERASE 1-LIKE"/>
    <property type="match status" value="1"/>
</dbReference>
<evidence type="ECO:0000313" key="4">
    <source>
        <dbReference type="EMBL" id="MFC4836618.1"/>
    </source>
</evidence>
<evidence type="ECO:0000313" key="5">
    <source>
        <dbReference type="Proteomes" id="UP001595909"/>
    </source>
</evidence>
<keyword evidence="5" id="KW-1185">Reference proteome</keyword>
<dbReference type="SUPFAM" id="SSF53474">
    <property type="entry name" value="alpha/beta-Hydrolases"/>
    <property type="match status" value="1"/>
</dbReference>
<evidence type="ECO:0000259" key="3">
    <source>
        <dbReference type="Pfam" id="PF08840"/>
    </source>
</evidence>
<dbReference type="Proteomes" id="UP001595909">
    <property type="component" value="Unassembled WGS sequence"/>
</dbReference>
<feature type="transmembrane region" description="Helical" evidence="1">
    <location>
        <begin position="50"/>
        <end position="68"/>
    </location>
</feature>
<keyword evidence="1" id="KW-0812">Transmembrane</keyword>
<dbReference type="InterPro" id="IPR042490">
    <property type="entry name" value="Thio_Ohase/BAAT_N"/>
</dbReference>
<accession>A0ABV9RS02</accession>
<dbReference type="PANTHER" id="PTHR10824">
    <property type="entry name" value="ACYL-COENZYME A THIOESTERASE-RELATED"/>
    <property type="match status" value="1"/>
</dbReference>
<name>A0ABV9RS02_9PSEU</name>
<feature type="transmembrane region" description="Helical" evidence="1">
    <location>
        <begin position="158"/>
        <end position="182"/>
    </location>
</feature>
<protein>
    <submittedName>
        <fullName evidence="4">Acyl-CoA thioester hydrolase/BAAT C-terminal domain-containing protein</fullName>
    </submittedName>
</protein>
<proteinExistence type="predicted"/>
<dbReference type="RefSeq" id="WP_274191157.1">
    <property type="nucleotide sequence ID" value="NZ_BAABHN010000068.1"/>
</dbReference>
<keyword evidence="4" id="KW-0378">Hydrolase</keyword>
<keyword evidence="1" id="KW-1133">Transmembrane helix</keyword>
<dbReference type="GO" id="GO:0016787">
    <property type="term" value="F:hydrolase activity"/>
    <property type="evidence" value="ECO:0007669"/>
    <property type="project" value="UniProtKB-KW"/>
</dbReference>
<feature type="domain" description="BAAT/Acyl-CoA thioester hydrolase C-terminal" evidence="3">
    <location>
        <begin position="553"/>
        <end position="650"/>
    </location>
</feature>
<feature type="transmembrane region" description="Helical" evidence="1">
    <location>
        <begin position="121"/>
        <end position="146"/>
    </location>
</feature>
<dbReference type="Gene3D" id="2.60.40.2240">
    <property type="entry name" value="Acyl-CoA thioester hydrolase/BAAT N-terminal domain"/>
    <property type="match status" value="1"/>
</dbReference>
<dbReference type="Pfam" id="PF04775">
    <property type="entry name" value="Bile_Hydr_Trans"/>
    <property type="match status" value="1"/>
</dbReference>
<feature type="transmembrane region" description="Helical" evidence="1">
    <location>
        <begin position="12"/>
        <end position="38"/>
    </location>
</feature>
<gene>
    <name evidence="4" type="ORF">ACFPEL_29740</name>
</gene>
<reference evidence="5" key="1">
    <citation type="journal article" date="2019" name="Int. J. Syst. Evol. Microbiol.">
        <title>The Global Catalogue of Microorganisms (GCM) 10K type strain sequencing project: providing services to taxonomists for standard genome sequencing and annotation.</title>
        <authorList>
            <consortium name="The Broad Institute Genomics Platform"/>
            <consortium name="The Broad Institute Genome Sequencing Center for Infectious Disease"/>
            <person name="Wu L."/>
            <person name="Ma J."/>
        </authorList>
    </citation>
    <scope>NUCLEOTIDE SEQUENCE [LARGE SCALE GENOMIC DNA]</scope>
    <source>
        <strain evidence="5">CCUG 50347</strain>
    </source>
</reference>
<organism evidence="4 5">
    <name type="scientific">Actinomycetospora chibensis</name>
    <dbReference type="NCBI Taxonomy" id="663606"/>
    <lineage>
        <taxon>Bacteria</taxon>
        <taxon>Bacillati</taxon>
        <taxon>Actinomycetota</taxon>
        <taxon>Actinomycetes</taxon>
        <taxon>Pseudonocardiales</taxon>
        <taxon>Pseudonocardiaceae</taxon>
        <taxon>Actinomycetospora</taxon>
    </lineage>
</organism>
<sequence>MAFVVGFLPWIVYWVLVGNVPFQLAVLVAVPVSGLALLVGRLRHAPGRTLDTGTLVVFVVLAVLAFVVPDDVLERWLQPLGNAGLLAVVLAGLALGRPFVLDYATPTVDAVTARTDGFRAITTAMTWMWAGLFALMTLLSAIPPIVDGSATMLDSTDTLSILCYWVAPFVLLGLGGTISGAFPPWFASRSAEVDARSAGDPAPVAQGTPPPDAADGLEIDLAADRRHDEPFDLVVRGADGPVELEVEGTDLVGRAWRSRATLPAGADGVVDPDRATPTGGDWDAPDGDAPIWAMRCVDAPDGLSGGGDPTPSMFVPPAEPWQVTVRARSGGRSATRTVRRHAAGPGVRIETVHLGGRVAHLALPADAAAGDRLAAVACFGGSEGGSDSQIGLAAALASRGLVALAASWITEEDAATAIREVPLERFAEAFDLLAGHAAVDPGRVGATAISRGSEGVLAAAAAGLVHPTALVLVSPSSVTWQAVGGGGEVPGTPSWTLRGAPLPWQPLPSGVLMGQLVRHALSVRRDVAAHRPTLLRLRPAYEAGLARDTIDGADAAIAAENVACPLLVLTGEDDALWPSGPMARTLLARRARVDDQHHAFPGAGHLIRCALLPTEAPWSGGIAFGGTRPGLAAAQKEATDLVAAFLVQYTGATARA</sequence>